<dbReference type="SUPFAM" id="SSF53187">
    <property type="entry name" value="Zn-dependent exopeptidases"/>
    <property type="match status" value="1"/>
</dbReference>
<keyword evidence="1" id="KW-0378">Hydrolase</keyword>
<dbReference type="InterPro" id="IPR011227">
    <property type="entry name" value="UCP029730"/>
</dbReference>
<proteinExistence type="predicted"/>
<dbReference type="Gene3D" id="3.40.630.40">
    <property type="entry name" value="Zn-dependent exopeptidases"/>
    <property type="match status" value="1"/>
</dbReference>
<gene>
    <name evidence="1" type="ORF">DF286_14555</name>
</gene>
<dbReference type="OrthoDB" id="9815326at2"/>
<sequence>MSEVADFLPGTPGSELLLVADHTSNRVPADIDLGIPESLMHQHMAVDIGVDPLAREVAARLGCPAILATVSRLVVDLHRERDELNAIPVISDGHPIPGNEALTPADRERRLERFWDPYHRLITETVERLRPRILFALHSFTPQLATRPQEKRPWEVGILYNQDVRAAHIAIDLLKAEGIVTGDNQPYSGQDLNATMDLHAETRGLPYLVVEVRQDLIGDAAGVRRWADRLTPILQRTADALA</sequence>
<dbReference type="Proteomes" id="UP000245916">
    <property type="component" value="Unassembled WGS sequence"/>
</dbReference>
<dbReference type="PIRSF" id="PIRSF029730">
    <property type="entry name" value="UCP029730"/>
    <property type="match status" value="1"/>
</dbReference>
<name>A0A2U2IZ23_9SPHN</name>
<dbReference type="GO" id="GO:0016787">
    <property type="term" value="F:hydrolase activity"/>
    <property type="evidence" value="ECO:0007669"/>
    <property type="project" value="UniProtKB-KW"/>
</dbReference>
<organism evidence="1 2">
    <name type="scientific">Allosphingosinicella humi</name>
    <dbReference type="NCBI Taxonomy" id="2068657"/>
    <lineage>
        <taxon>Bacteria</taxon>
        <taxon>Pseudomonadati</taxon>
        <taxon>Pseudomonadota</taxon>
        <taxon>Alphaproteobacteria</taxon>
        <taxon>Sphingomonadales</taxon>
        <taxon>Sphingomonadaceae</taxon>
        <taxon>Allosphingosinicella</taxon>
    </lineage>
</organism>
<comment type="caution">
    <text evidence="1">The sequence shown here is derived from an EMBL/GenBank/DDBJ whole genome shotgun (WGS) entry which is preliminary data.</text>
</comment>
<dbReference type="InterPro" id="IPR007709">
    <property type="entry name" value="N-FG_amidohydro"/>
</dbReference>
<dbReference type="AlphaFoldDB" id="A0A2U2IZ23"/>
<dbReference type="Pfam" id="PF05013">
    <property type="entry name" value="FGase"/>
    <property type="match status" value="1"/>
</dbReference>
<dbReference type="EMBL" id="QFFF01000002">
    <property type="protein sequence ID" value="PWG01340.1"/>
    <property type="molecule type" value="Genomic_DNA"/>
</dbReference>
<evidence type="ECO:0000313" key="2">
    <source>
        <dbReference type="Proteomes" id="UP000245916"/>
    </source>
</evidence>
<protein>
    <submittedName>
        <fullName evidence="1">N-formylglutamate amidohydrolase</fullName>
    </submittedName>
</protein>
<reference evidence="1 2" key="1">
    <citation type="submission" date="2018-05" db="EMBL/GenBank/DDBJ databases">
        <title>Genome of Sphingosinicella humi QZX222.</title>
        <authorList>
            <person name="Qiao Z."/>
            <person name="Wang G."/>
        </authorList>
    </citation>
    <scope>NUCLEOTIDE SEQUENCE [LARGE SCALE GENOMIC DNA]</scope>
    <source>
        <strain evidence="1 2">QZX222</strain>
    </source>
</reference>
<dbReference type="RefSeq" id="WP_109272401.1">
    <property type="nucleotide sequence ID" value="NZ_QFFF01000002.1"/>
</dbReference>
<evidence type="ECO:0000313" key="1">
    <source>
        <dbReference type="EMBL" id="PWG01340.1"/>
    </source>
</evidence>
<keyword evidence="2" id="KW-1185">Reference proteome</keyword>
<accession>A0A2U2IZ23</accession>